<dbReference type="HOGENOM" id="CLU_1541054_0_0_1"/>
<evidence type="ECO:0008006" key="3">
    <source>
        <dbReference type="Google" id="ProtNLM"/>
    </source>
</evidence>
<dbReference type="EMBL" id="KN824361">
    <property type="protein sequence ID" value="KIM22205.1"/>
    <property type="molecule type" value="Genomic_DNA"/>
</dbReference>
<sequence length="174" mass="18814">MLTQPDDDSTDLWSVLDETTKANTPATPGANFKSAPISRARPSNLIKLSNSVMNTQDEIGICIVSFDGGGPGTISQLRILGEIGRRLKFDRDNEEGELLAADCWDLMGGVGFGGLATLLLGCLRMTTDEAADEVATIGTQIFLQEADESSMRESNARKLKIAFKLYFSCDQAVF</sequence>
<reference evidence="2" key="2">
    <citation type="submission" date="2015-01" db="EMBL/GenBank/DDBJ databases">
        <title>Evolutionary Origins and Diversification of the Mycorrhizal Mutualists.</title>
        <authorList>
            <consortium name="DOE Joint Genome Institute"/>
            <consortium name="Mycorrhizal Genomics Consortium"/>
            <person name="Kohler A."/>
            <person name="Kuo A."/>
            <person name="Nagy L.G."/>
            <person name="Floudas D."/>
            <person name="Copeland A."/>
            <person name="Barry K.W."/>
            <person name="Cichocki N."/>
            <person name="Veneault-Fourrey C."/>
            <person name="LaButti K."/>
            <person name="Lindquist E.A."/>
            <person name="Lipzen A."/>
            <person name="Lundell T."/>
            <person name="Morin E."/>
            <person name="Murat C."/>
            <person name="Riley R."/>
            <person name="Ohm R."/>
            <person name="Sun H."/>
            <person name="Tunlid A."/>
            <person name="Henrissat B."/>
            <person name="Grigoriev I.V."/>
            <person name="Hibbett D.S."/>
            <person name="Martin F."/>
        </authorList>
    </citation>
    <scope>NUCLEOTIDE SEQUENCE [LARGE SCALE GENOMIC DNA]</scope>
    <source>
        <strain evidence="2">MAFF 305830</strain>
    </source>
</reference>
<evidence type="ECO:0000313" key="1">
    <source>
        <dbReference type="EMBL" id="KIM22205.1"/>
    </source>
</evidence>
<organism evidence="1 2">
    <name type="scientific">Serendipita vermifera MAFF 305830</name>
    <dbReference type="NCBI Taxonomy" id="933852"/>
    <lineage>
        <taxon>Eukaryota</taxon>
        <taxon>Fungi</taxon>
        <taxon>Dikarya</taxon>
        <taxon>Basidiomycota</taxon>
        <taxon>Agaricomycotina</taxon>
        <taxon>Agaricomycetes</taxon>
        <taxon>Sebacinales</taxon>
        <taxon>Serendipitaceae</taxon>
        <taxon>Serendipita</taxon>
    </lineage>
</organism>
<name>A0A0C3AC39_SERVB</name>
<keyword evidence="2" id="KW-1185">Reference proteome</keyword>
<gene>
    <name evidence="1" type="ORF">M408DRAFT_28930</name>
</gene>
<dbReference type="Proteomes" id="UP000054097">
    <property type="component" value="Unassembled WGS sequence"/>
</dbReference>
<proteinExistence type="predicted"/>
<accession>A0A0C3AC39</accession>
<dbReference type="Gene3D" id="3.40.1090.10">
    <property type="entry name" value="Cytosolic phospholipase A2 catalytic domain"/>
    <property type="match status" value="1"/>
</dbReference>
<reference evidence="1 2" key="1">
    <citation type="submission" date="2014-04" db="EMBL/GenBank/DDBJ databases">
        <authorList>
            <consortium name="DOE Joint Genome Institute"/>
            <person name="Kuo A."/>
            <person name="Zuccaro A."/>
            <person name="Kohler A."/>
            <person name="Nagy L.G."/>
            <person name="Floudas D."/>
            <person name="Copeland A."/>
            <person name="Barry K.W."/>
            <person name="Cichocki N."/>
            <person name="Veneault-Fourrey C."/>
            <person name="LaButti K."/>
            <person name="Lindquist E.A."/>
            <person name="Lipzen A."/>
            <person name="Lundell T."/>
            <person name="Morin E."/>
            <person name="Murat C."/>
            <person name="Sun H."/>
            <person name="Tunlid A."/>
            <person name="Henrissat B."/>
            <person name="Grigoriev I.V."/>
            <person name="Hibbett D.S."/>
            <person name="Martin F."/>
            <person name="Nordberg H.P."/>
            <person name="Cantor M.N."/>
            <person name="Hua S.X."/>
        </authorList>
    </citation>
    <scope>NUCLEOTIDE SEQUENCE [LARGE SCALE GENOMIC DNA]</scope>
    <source>
        <strain evidence="1 2">MAFF 305830</strain>
    </source>
</reference>
<dbReference type="STRING" id="933852.A0A0C3AC39"/>
<protein>
    <recommendedName>
        <fullName evidence="3">PNPLA domain-containing protein</fullName>
    </recommendedName>
</protein>
<evidence type="ECO:0000313" key="2">
    <source>
        <dbReference type="Proteomes" id="UP000054097"/>
    </source>
</evidence>
<dbReference type="OrthoDB" id="630895at2759"/>
<dbReference type="AlphaFoldDB" id="A0A0C3AC39"/>